<dbReference type="SUPFAM" id="SSF53850">
    <property type="entry name" value="Periplasmic binding protein-like II"/>
    <property type="match status" value="1"/>
</dbReference>
<evidence type="ECO:0000256" key="3">
    <source>
        <dbReference type="ARBA" id="ARBA00022448"/>
    </source>
</evidence>
<keyword evidence="8 9" id="KW-0472">Membrane</keyword>
<feature type="signal peptide" evidence="10">
    <location>
        <begin position="1"/>
        <end position="29"/>
    </location>
</feature>
<feature type="transmembrane region" description="Helical" evidence="9">
    <location>
        <begin position="294"/>
        <end position="317"/>
    </location>
</feature>
<keyword evidence="3 9" id="KW-0813">Transport</keyword>
<dbReference type="InterPro" id="IPR043429">
    <property type="entry name" value="ArtM/GltK/GlnP/TcyL/YhdX-like"/>
</dbReference>
<organism evidence="12 13">
    <name type="scientific">Loigolactobacillus binensis</name>
    <dbReference type="NCBI Taxonomy" id="2559922"/>
    <lineage>
        <taxon>Bacteria</taxon>
        <taxon>Bacillati</taxon>
        <taxon>Bacillota</taxon>
        <taxon>Bacilli</taxon>
        <taxon>Lactobacillales</taxon>
        <taxon>Lactobacillaceae</taxon>
        <taxon>Loigolactobacillus</taxon>
    </lineage>
</organism>
<dbReference type="Proteomes" id="UP001597104">
    <property type="component" value="Unassembled WGS sequence"/>
</dbReference>
<reference evidence="13" key="1">
    <citation type="journal article" date="2019" name="Int. J. Syst. Evol. Microbiol.">
        <title>The Global Catalogue of Microorganisms (GCM) 10K type strain sequencing project: providing services to taxonomists for standard genome sequencing and annotation.</title>
        <authorList>
            <consortium name="The Broad Institute Genomics Platform"/>
            <consortium name="The Broad Institute Genome Sequencing Center for Infectious Disease"/>
            <person name="Wu L."/>
            <person name="Ma J."/>
        </authorList>
    </citation>
    <scope>NUCLEOTIDE SEQUENCE [LARGE SCALE GENOMIC DNA]</scope>
    <source>
        <strain evidence="13">CCM 8925</strain>
    </source>
</reference>
<comment type="subcellular location">
    <subcellularLocation>
        <location evidence="1 9">Cell membrane</location>
        <topology evidence="1 9">Multi-pass membrane protein</topology>
    </subcellularLocation>
</comment>
<evidence type="ECO:0000256" key="6">
    <source>
        <dbReference type="ARBA" id="ARBA00022970"/>
    </source>
</evidence>
<dbReference type="InterPro" id="IPR010065">
    <property type="entry name" value="AA_ABC_transptr_permease_3TM"/>
</dbReference>
<keyword evidence="6" id="KW-0029">Amino-acid transport</keyword>
<evidence type="ECO:0000259" key="11">
    <source>
        <dbReference type="PROSITE" id="PS50928"/>
    </source>
</evidence>
<feature type="transmembrane region" description="Helical" evidence="9">
    <location>
        <begin position="460"/>
        <end position="484"/>
    </location>
</feature>
<evidence type="ECO:0000256" key="7">
    <source>
        <dbReference type="ARBA" id="ARBA00022989"/>
    </source>
</evidence>
<evidence type="ECO:0000313" key="12">
    <source>
        <dbReference type="EMBL" id="MFD0897137.1"/>
    </source>
</evidence>
<evidence type="ECO:0000256" key="9">
    <source>
        <dbReference type="RuleBase" id="RU363032"/>
    </source>
</evidence>
<keyword evidence="10" id="KW-0732">Signal</keyword>
<dbReference type="SMART" id="SM00062">
    <property type="entry name" value="PBPb"/>
    <property type="match status" value="1"/>
</dbReference>
<dbReference type="SUPFAM" id="SSF161098">
    <property type="entry name" value="MetI-like"/>
    <property type="match status" value="1"/>
</dbReference>
<feature type="transmembrane region" description="Helical" evidence="9">
    <location>
        <begin position="357"/>
        <end position="378"/>
    </location>
</feature>
<feature type="domain" description="ABC transmembrane type-1" evidence="11">
    <location>
        <begin position="293"/>
        <end position="481"/>
    </location>
</feature>
<protein>
    <submittedName>
        <fullName evidence="12">ABC transporter substrate-binding protein/permease</fullName>
    </submittedName>
</protein>
<dbReference type="PROSITE" id="PS50928">
    <property type="entry name" value="ABC_TM1"/>
    <property type="match status" value="1"/>
</dbReference>
<dbReference type="NCBIfam" id="TIGR01726">
    <property type="entry name" value="HEQRo_perm_3TM"/>
    <property type="match status" value="1"/>
</dbReference>
<gene>
    <name evidence="12" type="ORF">ACFQZ7_05225</name>
</gene>
<proteinExistence type="inferred from homology"/>
<dbReference type="Gene3D" id="3.40.190.10">
    <property type="entry name" value="Periplasmic binding protein-like II"/>
    <property type="match status" value="2"/>
</dbReference>
<feature type="transmembrane region" description="Helical" evidence="9">
    <location>
        <begin position="329"/>
        <end position="351"/>
    </location>
</feature>
<dbReference type="Gene3D" id="1.10.3720.10">
    <property type="entry name" value="MetI-like"/>
    <property type="match status" value="1"/>
</dbReference>
<keyword evidence="4" id="KW-1003">Cell membrane</keyword>
<dbReference type="EMBL" id="JBHTIO010000027">
    <property type="protein sequence ID" value="MFD0897137.1"/>
    <property type="molecule type" value="Genomic_DNA"/>
</dbReference>
<feature type="chain" id="PRO_5045575555" evidence="10">
    <location>
        <begin position="30"/>
        <end position="492"/>
    </location>
</feature>
<evidence type="ECO:0000256" key="10">
    <source>
        <dbReference type="SAM" id="SignalP"/>
    </source>
</evidence>
<dbReference type="InterPro" id="IPR001638">
    <property type="entry name" value="Solute-binding_3/MltF_N"/>
</dbReference>
<sequence>MKSKLGRLLLALFMVLTVVVPLASTAVDAASTQKTTLTDRHLSAIKKRGYITVGLSADYPPYEFHQTINGQDKIVGFDISIAEKIAKDLGVKLKINEMGFDALLGALKTGKIDMIISGMSKTPEREKEVTFSKSYLNVKQVVMAKKEDAAKLKSSADYEGVKVGVQKQSFQEELAQKELFGSKITSLQKMTDLVLNLQNNKIKAIVIEKPVADAYIAQNKDFVLTKTTFAQSTKETAVALPKDAPALTAAINKSITQINKQHLLKQYQAKANKLMFQKNSFFSQYGSYFLKGTLYTIELAVIGVFFGVVLGTLLAFMKRSRHFVLKAIAVIYIEFIRGTPLLIQVFIAFFGAQMLGLGLSALISSMIAVSLNSAAYVAEIIRSGINSVKPGQLEAARSLGLTQTASMRYVVLPQAIKNIFPALGNEFITILKDSSVVSVIGVSELMFETGVVQGASFKPFYPLVIASLIYFILTFGISRVLAVFEKRLAASN</sequence>
<dbReference type="PANTHER" id="PTHR30614">
    <property type="entry name" value="MEMBRANE COMPONENT OF AMINO ACID ABC TRANSPORTER"/>
    <property type="match status" value="1"/>
</dbReference>
<dbReference type="RefSeq" id="WP_137638194.1">
    <property type="nucleotide sequence ID" value="NZ_BJDN01000020.1"/>
</dbReference>
<dbReference type="Pfam" id="PF00497">
    <property type="entry name" value="SBP_bac_3"/>
    <property type="match status" value="1"/>
</dbReference>
<dbReference type="InterPro" id="IPR000515">
    <property type="entry name" value="MetI-like"/>
</dbReference>
<keyword evidence="5 9" id="KW-0812">Transmembrane</keyword>
<keyword evidence="13" id="KW-1185">Reference proteome</keyword>
<dbReference type="Pfam" id="PF00528">
    <property type="entry name" value="BPD_transp_1"/>
    <property type="match status" value="1"/>
</dbReference>
<keyword evidence="7 9" id="KW-1133">Transmembrane helix</keyword>
<comment type="caution">
    <text evidence="12">The sequence shown here is derived from an EMBL/GenBank/DDBJ whole genome shotgun (WGS) entry which is preliminary data.</text>
</comment>
<evidence type="ECO:0000256" key="2">
    <source>
        <dbReference type="ARBA" id="ARBA00010072"/>
    </source>
</evidence>
<dbReference type="CDD" id="cd06261">
    <property type="entry name" value="TM_PBP2"/>
    <property type="match status" value="1"/>
</dbReference>
<dbReference type="InterPro" id="IPR035906">
    <property type="entry name" value="MetI-like_sf"/>
</dbReference>
<comment type="similarity">
    <text evidence="2">Belongs to the binding-protein-dependent transport system permease family. HisMQ subfamily.</text>
</comment>
<evidence type="ECO:0000256" key="5">
    <source>
        <dbReference type="ARBA" id="ARBA00022692"/>
    </source>
</evidence>
<evidence type="ECO:0000256" key="4">
    <source>
        <dbReference type="ARBA" id="ARBA00022475"/>
    </source>
</evidence>
<evidence type="ECO:0000256" key="8">
    <source>
        <dbReference type="ARBA" id="ARBA00023136"/>
    </source>
</evidence>
<evidence type="ECO:0000313" key="13">
    <source>
        <dbReference type="Proteomes" id="UP001597104"/>
    </source>
</evidence>
<dbReference type="PANTHER" id="PTHR30614:SF20">
    <property type="entry name" value="GLUTAMINE TRANSPORT SYSTEM PERMEASE PROTEIN GLNP"/>
    <property type="match status" value="1"/>
</dbReference>
<accession>A0ABW3ECP3</accession>
<evidence type="ECO:0000256" key="1">
    <source>
        <dbReference type="ARBA" id="ARBA00004651"/>
    </source>
</evidence>
<name>A0ABW3ECP3_9LACO</name>